<proteinExistence type="predicted"/>
<dbReference type="AlphaFoldDB" id="A0A0A9GX44"/>
<name>A0A0A9GX44_ARUDO</name>
<sequence>MLYEEPTCCEKLDLVNASNKYKSRLVIRTRSPANS</sequence>
<reference evidence="1" key="2">
    <citation type="journal article" date="2015" name="Data Brief">
        <title>Shoot transcriptome of the giant reed, Arundo donax.</title>
        <authorList>
            <person name="Barrero R.A."/>
            <person name="Guerrero F.D."/>
            <person name="Moolhuijzen P."/>
            <person name="Goolsby J.A."/>
            <person name="Tidwell J."/>
            <person name="Bellgard S.E."/>
            <person name="Bellgard M.I."/>
        </authorList>
    </citation>
    <scope>NUCLEOTIDE SEQUENCE</scope>
    <source>
        <tissue evidence="1">Shoot tissue taken approximately 20 cm above the soil surface</tissue>
    </source>
</reference>
<accession>A0A0A9GX44</accession>
<organism evidence="1">
    <name type="scientific">Arundo donax</name>
    <name type="common">Giant reed</name>
    <name type="synonym">Donax arundinaceus</name>
    <dbReference type="NCBI Taxonomy" id="35708"/>
    <lineage>
        <taxon>Eukaryota</taxon>
        <taxon>Viridiplantae</taxon>
        <taxon>Streptophyta</taxon>
        <taxon>Embryophyta</taxon>
        <taxon>Tracheophyta</taxon>
        <taxon>Spermatophyta</taxon>
        <taxon>Magnoliopsida</taxon>
        <taxon>Liliopsida</taxon>
        <taxon>Poales</taxon>
        <taxon>Poaceae</taxon>
        <taxon>PACMAD clade</taxon>
        <taxon>Arundinoideae</taxon>
        <taxon>Arundineae</taxon>
        <taxon>Arundo</taxon>
    </lineage>
</organism>
<reference evidence="1" key="1">
    <citation type="submission" date="2014-09" db="EMBL/GenBank/DDBJ databases">
        <authorList>
            <person name="Magalhaes I.L.F."/>
            <person name="Oliveira U."/>
            <person name="Santos F.R."/>
            <person name="Vidigal T.H.D.A."/>
            <person name="Brescovit A.D."/>
            <person name="Santos A.J."/>
        </authorList>
    </citation>
    <scope>NUCLEOTIDE SEQUENCE</scope>
    <source>
        <tissue evidence="1">Shoot tissue taken approximately 20 cm above the soil surface</tissue>
    </source>
</reference>
<dbReference type="EMBL" id="GBRH01172733">
    <property type="protein sequence ID" value="JAE25163.1"/>
    <property type="molecule type" value="Transcribed_RNA"/>
</dbReference>
<protein>
    <submittedName>
        <fullName evidence="1">Uncharacterized protein</fullName>
    </submittedName>
</protein>
<evidence type="ECO:0000313" key="1">
    <source>
        <dbReference type="EMBL" id="JAE25163.1"/>
    </source>
</evidence>